<sequence length="185" mass="20720">MFERLKFPQPKMSKVDDLAKISLSIYVSNFPSHPTIRELWNICGKMGTLVDVYIAKHKNKLGKMFAFCRYIKVSNSDTLIDSLKKVWIGNLRLHASVARFDRKEVAKASHANVKVVLPVANTANTDHNVSYSSKANSYANVAKAPIAGNRTAKIEHDASGDTITPLIELKKTIPTDFPFSYPWLL</sequence>
<dbReference type="SUPFAM" id="SSF54928">
    <property type="entry name" value="RNA-binding domain, RBD"/>
    <property type="match status" value="1"/>
</dbReference>
<dbReference type="GO" id="GO:0003964">
    <property type="term" value="F:RNA-directed DNA polymerase activity"/>
    <property type="evidence" value="ECO:0007669"/>
    <property type="project" value="UniProtKB-KW"/>
</dbReference>
<reference evidence="3" key="1">
    <citation type="journal article" date="2022" name="Int. J. Mol. Sci.">
        <title>Draft Genome of Tanacetum Coccineum: Genomic Comparison of Closely Related Tanacetum-Family Plants.</title>
        <authorList>
            <person name="Yamashiro T."/>
            <person name="Shiraishi A."/>
            <person name="Nakayama K."/>
            <person name="Satake H."/>
        </authorList>
    </citation>
    <scope>NUCLEOTIDE SEQUENCE</scope>
</reference>
<dbReference type="InterPro" id="IPR000504">
    <property type="entry name" value="RRM_dom"/>
</dbReference>
<keyword evidence="3" id="KW-0695">RNA-directed DNA polymerase</keyword>
<evidence type="ECO:0000259" key="2">
    <source>
        <dbReference type="PROSITE" id="PS50102"/>
    </source>
</evidence>
<organism evidence="3 4">
    <name type="scientific">Tanacetum coccineum</name>
    <dbReference type="NCBI Taxonomy" id="301880"/>
    <lineage>
        <taxon>Eukaryota</taxon>
        <taxon>Viridiplantae</taxon>
        <taxon>Streptophyta</taxon>
        <taxon>Embryophyta</taxon>
        <taxon>Tracheophyta</taxon>
        <taxon>Spermatophyta</taxon>
        <taxon>Magnoliopsida</taxon>
        <taxon>eudicotyledons</taxon>
        <taxon>Gunneridae</taxon>
        <taxon>Pentapetalae</taxon>
        <taxon>asterids</taxon>
        <taxon>campanulids</taxon>
        <taxon>Asterales</taxon>
        <taxon>Asteraceae</taxon>
        <taxon>Asteroideae</taxon>
        <taxon>Anthemideae</taxon>
        <taxon>Anthemidinae</taxon>
        <taxon>Tanacetum</taxon>
    </lineage>
</organism>
<name>A0ABQ5GBT6_9ASTR</name>
<dbReference type="InterPro" id="IPR012677">
    <property type="entry name" value="Nucleotide-bd_a/b_plait_sf"/>
</dbReference>
<proteinExistence type="predicted"/>
<evidence type="ECO:0000313" key="4">
    <source>
        <dbReference type="Proteomes" id="UP001151760"/>
    </source>
</evidence>
<accession>A0ABQ5GBT6</accession>
<reference evidence="3" key="2">
    <citation type="submission" date="2022-01" db="EMBL/GenBank/DDBJ databases">
        <authorList>
            <person name="Yamashiro T."/>
            <person name="Shiraishi A."/>
            <person name="Satake H."/>
            <person name="Nakayama K."/>
        </authorList>
    </citation>
    <scope>NUCLEOTIDE SEQUENCE</scope>
</reference>
<protein>
    <submittedName>
        <fullName evidence="3">RNA-directed DNA polymerase, eukaryota</fullName>
    </submittedName>
</protein>
<dbReference type="SMART" id="SM00360">
    <property type="entry name" value="RRM"/>
    <property type="match status" value="1"/>
</dbReference>
<evidence type="ECO:0000256" key="1">
    <source>
        <dbReference type="PROSITE-ProRule" id="PRU00176"/>
    </source>
</evidence>
<keyword evidence="4" id="KW-1185">Reference proteome</keyword>
<comment type="caution">
    <text evidence="3">The sequence shown here is derived from an EMBL/GenBank/DDBJ whole genome shotgun (WGS) entry which is preliminary data.</text>
</comment>
<keyword evidence="3" id="KW-0808">Transferase</keyword>
<dbReference type="PROSITE" id="PS50102">
    <property type="entry name" value="RRM"/>
    <property type="match status" value="1"/>
</dbReference>
<dbReference type="EMBL" id="BQNB010018317">
    <property type="protein sequence ID" value="GJT73059.1"/>
    <property type="molecule type" value="Genomic_DNA"/>
</dbReference>
<dbReference type="InterPro" id="IPR035979">
    <property type="entry name" value="RBD_domain_sf"/>
</dbReference>
<dbReference type="Pfam" id="PF00076">
    <property type="entry name" value="RRM_1"/>
    <property type="match status" value="1"/>
</dbReference>
<dbReference type="CDD" id="cd00590">
    <property type="entry name" value="RRM_SF"/>
    <property type="match status" value="1"/>
</dbReference>
<keyword evidence="1" id="KW-0694">RNA-binding</keyword>
<gene>
    <name evidence="3" type="ORF">Tco_1032345</name>
</gene>
<dbReference type="Proteomes" id="UP001151760">
    <property type="component" value="Unassembled WGS sequence"/>
</dbReference>
<keyword evidence="3" id="KW-0548">Nucleotidyltransferase</keyword>
<feature type="domain" description="RRM" evidence="2">
    <location>
        <begin position="23"/>
        <end position="100"/>
    </location>
</feature>
<dbReference type="Gene3D" id="3.30.70.330">
    <property type="match status" value="1"/>
</dbReference>
<evidence type="ECO:0000313" key="3">
    <source>
        <dbReference type="EMBL" id="GJT73059.1"/>
    </source>
</evidence>